<evidence type="ECO:0000313" key="11">
    <source>
        <dbReference type="EMBL" id="ALE16244.1"/>
    </source>
</evidence>
<dbReference type="PROSITE" id="PS50035">
    <property type="entry name" value="PLD"/>
    <property type="match status" value="2"/>
</dbReference>
<feature type="domain" description="PLD phosphodiesterase" evidence="10">
    <location>
        <begin position="355"/>
        <end position="382"/>
    </location>
</feature>
<dbReference type="PATRIC" id="fig|361183.4.peg.924"/>
<keyword evidence="6" id="KW-0378">Hydrolase</keyword>
<dbReference type="PANTHER" id="PTHR18896:SF60">
    <property type="entry name" value="PHOSPHOLIPASE D"/>
    <property type="match status" value="1"/>
</dbReference>
<dbReference type="RefSeq" id="WP_061923406.1">
    <property type="nucleotide sequence ID" value="NZ_CP012669.1"/>
</dbReference>
<keyword evidence="5" id="KW-0677">Repeat</keyword>
<dbReference type="GO" id="GO:0009395">
    <property type="term" value="P:phospholipid catabolic process"/>
    <property type="evidence" value="ECO:0007669"/>
    <property type="project" value="TreeGrafter"/>
</dbReference>
<dbReference type="InterPro" id="IPR001736">
    <property type="entry name" value="PLipase_D/transphosphatidylase"/>
</dbReference>
<evidence type="ECO:0000256" key="7">
    <source>
        <dbReference type="ARBA" id="ARBA00023098"/>
    </source>
</evidence>
<comment type="subcellular location">
    <subcellularLocation>
        <location evidence="2">Secreted</location>
    </subcellularLocation>
</comment>
<organism evidence="11 12">
    <name type="scientific">Altererythrobacter epoxidivorans</name>
    <dbReference type="NCBI Taxonomy" id="361183"/>
    <lineage>
        <taxon>Bacteria</taxon>
        <taxon>Pseudomonadati</taxon>
        <taxon>Pseudomonadota</taxon>
        <taxon>Alphaproteobacteria</taxon>
        <taxon>Sphingomonadales</taxon>
        <taxon>Erythrobacteraceae</taxon>
        <taxon>Altererythrobacter</taxon>
    </lineage>
</organism>
<proteinExistence type="predicted"/>
<comment type="function">
    <text evidence="1">Could be a virulence factor.</text>
</comment>
<reference evidence="11 12" key="1">
    <citation type="submission" date="2015-09" db="EMBL/GenBank/DDBJ databases">
        <title>Complete genome sequence of a benzo[a]pyrene-degrading bacterium Altererythrobacter epoxidivorans CGMCC 1.7731T.</title>
        <authorList>
            <person name="Li Z."/>
            <person name="Cheng H."/>
            <person name="Huo Y."/>
            <person name="Xu X."/>
        </authorList>
    </citation>
    <scope>NUCLEOTIDE SEQUENCE [LARGE SCALE GENOMIC DNA]</scope>
    <source>
        <strain evidence="11 12">CGMCC 1.7731</strain>
    </source>
</reference>
<keyword evidence="7" id="KW-0443">Lipid metabolism</keyword>
<evidence type="ECO:0000256" key="1">
    <source>
        <dbReference type="ARBA" id="ARBA00003145"/>
    </source>
</evidence>
<evidence type="ECO:0000259" key="10">
    <source>
        <dbReference type="PROSITE" id="PS50035"/>
    </source>
</evidence>
<evidence type="ECO:0000256" key="8">
    <source>
        <dbReference type="ARBA" id="ARBA00029594"/>
    </source>
</evidence>
<feature type="compositionally biased region" description="Basic and acidic residues" evidence="9">
    <location>
        <begin position="168"/>
        <end position="181"/>
    </location>
</feature>
<dbReference type="SUPFAM" id="SSF56024">
    <property type="entry name" value="Phospholipase D/nuclease"/>
    <property type="match status" value="2"/>
</dbReference>
<dbReference type="Gene3D" id="3.30.870.10">
    <property type="entry name" value="Endonuclease Chain A"/>
    <property type="match status" value="2"/>
</dbReference>
<keyword evidence="4" id="KW-0964">Secreted</keyword>
<dbReference type="InterPro" id="IPR025202">
    <property type="entry name" value="PLD-like_dom"/>
</dbReference>
<evidence type="ECO:0000256" key="6">
    <source>
        <dbReference type="ARBA" id="ARBA00022801"/>
    </source>
</evidence>
<dbReference type="GO" id="GO:0005886">
    <property type="term" value="C:plasma membrane"/>
    <property type="evidence" value="ECO:0007669"/>
    <property type="project" value="TreeGrafter"/>
</dbReference>
<accession>A0A0M5L6S5</accession>
<protein>
    <recommendedName>
        <fullName evidence="3">Phospholipase D</fullName>
    </recommendedName>
    <alternativeName>
        <fullName evidence="8">Choline phosphatase</fullName>
    </alternativeName>
</protein>
<dbReference type="SMART" id="SM00155">
    <property type="entry name" value="PLDc"/>
    <property type="match status" value="2"/>
</dbReference>
<dbReference type="GO" id="GO:0005576">
    <property type="term" value="C:extracellular region"/>
    <property type="evidence" value="ECO:0007669"/>
    <property type="project" value="UniProtKB-SubCell"/>
</dbReference>
<dbReference type="EMBL" id="CP012669">
    <property type="protein sequence ID" value="ALE16244.1"/>
    <property type="molecule type" value="Genomic_DNA"/>
</dbReference>
<evidence type="ECO:0000256" key="2">
    <source>
        <dbReference type="ARBA" id="ARBA00004613"/>
    </source>
</evidence>
<dbReference type="InterPro" id="IPR015679">
    <property type="entry name" value="PLipase_D_fam"/>
</dbReference>
<evidence type="ECO:0000256" key="4">
    <source>
        <dbReference type="ARBA" id="ARBA00022525"/>
    </source>
</evidence>
<gene>
    <name evidence="11" type="ORF">AMC99_00942</name>
</gene>
<name>A0A0M5L6S5_9SPHN</name>
<dbReference type="PANTHER" id="PTHR18896">
    <property type="entry name" value="PHOSPHOLIPASE D"/>
    <property type="match status" value="1"/>
</dbReference>
<dbReference type="Proteomes" id="UP000057938">
    <property type="component" value="Chromosome"/>
</dbReference>
<dbReference type="CDD" id="cd09140">
    <property type="entry name" value="PLDc_vPLD1_2_like_bac_1"/>
    <property type="match status" value="1"/>
</dbReference>
<evidence type="ECO:0000256" key="5">
    <source>
        <dbReference type="ARBA" id="ARBA00022737"/>
    </source>
</evidence>
<dbReference type="STRING" id="361183.AMC99_00942"/>
<feature type="region of interest" description="Disordered" evidence="9">
    <location>
        <begin position="168"/>
        <end position="191"/>
    </location>
</feature>
<dbReference type="GO" id="GO:0004630">
    <property type="term" value="F:phospholipase D activity"/>
    <property type="evidence" value="ECO:0007669"/>
    <property type="project" value="TreeGrafter"/>
</dbReference>
<feature type="domain" description="PLD phosphodiesterase" evidence="10">
    <location>
        <begin position="145"/>
        <end position="168"/>
    </location>
</feature>
<dbReference type="AlphaFoldDB" id="A0A0M5L6S5"/>
<evidence type="ECO:0000256" key="3">
    <source>
        <dbReference type="ARBA" id="ARBA00018392"/>
    </source>
</evidence>
<dbReference type="Pfam" id="PF13091">
    <property type="entry name" value="PLDc_2"/>
    <property type="match status" value="1"/>
</dbReference>
<evidence type="ECO:0000256" key="9">
    <source>
        <dbReference type="SAM" id="MobiDB-lite"/>
    </source>
</evidence>
<sequence length="511" mass="58893">MSEAELKRPDGDESVETGVWRYAHAARVGVIVDAENYFAHMQQAMLNAQRQIMLIGWDFDTRIHLTHGRRWYHRPFNADYPSRLGSFLLWLARNRKELEVNVLKWGLSFIQLLTRGSMTLDIMRMWPKRQLNFKFDTKHPIGCSHHQKIAVLDRKLAVCGGIDMTNDRWDTRSHREEDPRRRQPGGSPYGPWHDITVMMEGDVAVALSDLCQARWVRAGAEPLVEFDPPEQSPWPEKLEVDFENVEIGIARTRAEYEGVCAVNEIEELALKHIKCAKRFIYIENQYFTSRKIAEAIAERLKEDDPPEIVIVHPETAEGWLEQQAMDHARACLARMLQEVDHKDRFHLFVPYSGETPIYVHAKLTIVDDEILRIGSANLNNRSMGLDSESDIFIDCRRDANMGKGHEDAIKALRHSLIAEHCGIDEDAIGDILDNAKSMTEVIEEFGRRHGRQLRRFQIPELNEVEETLAGSQLLDPERPDDMFEPFASGGLFRKGSLLDRVRKRVKRKEGQ</sequence>
<evidence type="ECO:0000313" key="12">
    <source>
        <dbReference type="Proteomes" id="UP000057938"/>
    </source>
</evidence>
<dbReference type="KEGG" id="aep:AMC99_00942"/>
<dbReference type="CDD" id="cd09143">
    <property type="entry name" value="PLDc_vPLD1_2_like_bac_2"/>
    <property type="match status" value="1"/>
</dbReference>
<keyword evidence="12" id="KW-1185">Reference proteome</keyword>